<gene>
    <name evidence="6" type="ORF">AAW01_01770</name>
</gene>
<evidence type="ECO:0000256" key="4">
    <source>
        <dbReference type="ARBA" id="ARBA00022989"/>
    </source>
</evidence>
<dbReference type="EMBL" id="LBHC01000001">
    <property type="protein sequence ID" value="KLE32790.1"/>
    <property type="molecule type" value="Genomic_DNA"/>
</dbReference>
<sequence length="474" mass="49508">MALSQPGPSREGWSSRTAFILAAIGSAVGLGNLVRFPAEAGANGGGAFVLFYIGCVILIGLPVLLSETLIGRYGQAAAPESFRRVAEKSGKSPAWEFVASLGVLSAFLVLSFYCVLGGWVLYYIGIFVQDLFTTGVTGGAFADRSVTEVEAIFGAMISDGPMTVILNIAFLVITIAFVARGVSGGIEKVAVYLMPAFFVLLLGITIYGMFRGSMAETISYLFTFDASKLTGPVMLAAVGQAFFSLSLGVAGMVTYGAYVGRNVNLGVTSGVIATADTSVALIAGLCIFPIVFAAGLAPEGGLGLMFQTLPHAFQEIPAGSLIGLAFFVMVGFAALTSSVALMETPTAWVIDRFRFTRPIAATMVTLSAAILGTLCALSTGALSGFHPLGFLPMFEGMGMLDVLDTFTGKITMPVGALLTSIFIGWVANKRLVDSENGLGGGLHVFWRFLVCWLCPIALTAILIVGIFPSILGES</sequence>
<dbReference type="AlphaFoldDB" id="A0A0G9MQ03"/>
<dbReference type="PROSITE" id="PS50267">
    <property type="entry name" value="NA_NEUROTRAN_SYMP_3"/>
    <property type="match status" value="1"/>
</dbReference>
<evidence type="ECO:0000256" key="1">
    <source>
        <dbReference type="ARBA" id="ARBA00004141"/>
    </source>
</evidence>
<reference evidence="6 7" key="1">
    <citation type="submission" date="2015-04" db="EMBL/GenBank/DDBJ databases">
        <title>The draft genome sequence of Erythrobacr gangjinensis K7-2.</title>
        <authorList>
            <person name="Zhuang L."/>
            <person name="Liu Y."/>
            <person name="Shao Z."/>
        </authorList>
    </citation>
    <scope>NUCLEOTIDE SEQUENCE [LARGE SCALE GENOMIC DNA]</scope>
    <source>
        <strain evidence="6 7">K7-2</strain>
    </source>
</reference>
<dbReference type="PATRIC" id="fig|502682.8.peg.363"/>
<dbReference type="Pfam" id="PF00209">
    <property type="entry name" value="SNF"/>
    <property type="match status" value="2"/>
</dbReference>
<comment type="subcellular location">
    <subcellularLocation>
        <location evidence="1">Membrane</location>
        <topology evidence="1">Multi-pass membrane protein</topology>
    </subcellularLocation>
</comment>
<proteinExistence type="predicted"/>
<protein>
    <submittedName>
        <fullName evidence="6">Transporter</fullName>
    </submittedName>
</protein>
<evidence type="ECO:0000256" key="3">
    <source>
        <dbReference type="ARBA" id="ARBA00022692"/>
    </source>
</evidence>
<dbReference type="InterPro" id="IPR037272">
    <property type="entry name" value="SNS_sf"/>
</dbReference>
<dbReference type="CDD" id="cd10336">
    <property type="entry name" value="SLC6sbd_Tyt1-Like"/>
    <property type="match status" value="1"/>
</dbReference>
<dbReference type="PANTHER" id="PTHR42948:SF1">
    <property type="entry name" value="TRANSPORTER"/>
    <property type="match status" value="1"/>
</dbReference>
<dbReference type="OrthoDB" id="9762833at2"/>
<evidence type="ECO:0000256" key="5">
    <source>
        <dbReference type="ARBA" id="ARBA00023136"/>
    </source>
</evidence>
<accession>A0A0G9MQ03</accession>
<keyword evidence="4" id="KW-1133">Transmembrane helix</keyword>
<dbReference type="PRINTS" id="PR00176">
    <property type="entry name" value="NANEUSMPORT"/>
</dbReference>
<evidence type="ECO:0000256" key="2">
    <source>
        <dbReference type="ARBA" id="ARBA00022448"/>
    </source>
</evidence>
<dbReference type="SUPFAM" id="SSF161070">
    <property type="entry name" value="SNF-like"/>
    <property type="match status" value="1"/>
</dbReference>
<organism evidence="6 7">
    <name type="scientific">Aurantiacibacter gangjinensis</name>
    <dbReference type="NCBI Taxonomy" id="502682"/>
    <lineage>
        <taxon>Bacteria</taxon>
        <taxon>Pseudomonadati</taxon>
        <taxon>Pseudomonadota</taxon>
        <taxon>Alphaproteobacteria</taxon>
        <taxon>Sphingomonadales</taxon>
        <taxon>Erythrobacteraceae</taxon>
        <taxon>Aurantiacibacter</taxon>
    </lineage>
</organism>
<keyword evidence="2" id="KW-0813">Transport</keyword>
<evidence type="ECO:0000313" key="7">
    <source>
        <dbReference type="Proteomes" id="UP000053070"/>
    </source>
</evidence>
<dbReference type="STRING" id="502682.BMF35_a1775"/>
<dbReference type="PANTHER" id="PTHR42948">
    <property type="entry name" value="TRANSPORTER"/>
    <property type="match status" value="1"/>
</dbReference>
<dbReference type="Proteomes" id="UP000053070">
    <property type="component" value="Unassembled WGS sequence"/>
</dbReference>
<keyword evidence="7" id="KW-1185">Reference proteome</keyword>
<dbReference type="GO" id="GO:0016020">
    <property type="term" value="C:membrane"/>
    <property type="evidence" value="ECO:0007669"/>
    <property type="project" value="UniProtKB-SubCell"/>
</dbReference>
<dbReference type="InterPro" id="IPR000175">
    <property type="entry name" value="Na/ntran_symport"/>
</dbReference>
<comment type="caution">
    <text evidence="6">The sequence shown here is derived from an EMBL/GenBank/DDBJ whole genome shotgun (WGS) entry which is preliminary data.</text>
</comment>
<dbReference type="RefSeq" id="WP_047005639.1">
    <property type="nucleotide sequence ID" value="NZ_CP018097.1"/>
</dbReference>
<dbReference type="NCBIfam" id="NF037979">
    <property type="entry name" value="Na_transp"/>
    <property type="match status" value="1"/>
</dbReference>
<name>A0A0G9MQ03_9SPHN</name>
<evidence type="ECO:0000313" key="6">
    <source>
        <dbReference type="EMBL" id="KLE32790.1"/>
    </source>
</evidence>
<keyword evidence="3" id="KW-0812">Transmembrane</keyword>
<dbReference type="KEGG" id="egn:BMF35_a1775"/>
<keyword evidence="5" id="KW-0472">Membrane</keyword>
<dbReference type="InterPro" id="IPR047218">
    <property type="entry name" value="YocR/YhdH-like"/>
</dbReference>